<organism evidence="1 2">
    <name type="scientific">Musa troglodytarum</name>
    <name type="common">fe'i banana</name>
    <dbReference type="NCBI Taxonomy" id="320322"/>
    <lineage>
        <taxon>Eukaryota</taxon>
        <taxon>Viridiplantae</taxon>
        <taxon>Streptophyta</taxon>
        <taxon>Embryophyta</taxon>
        <taxon>Tracheophyta</taxon>
        <taxon>Spermatophyta</taxon>
        <taxon>Magnoliopsida</taxon>
        <taxon>Liliopsida</taxon>
        <taxon>Zingiberales</taxon>
        <taxon>Musaceae</taxon>
        <taxon>Musa</taxon>
    </lineage>
</organism>
<name>A0A9E7HTS7_9LILI</name>
<keyword evidence="2" id="KW-1185">Reference proteome</keyword>
<evidence type="ECO:0000313" key="2">
    <source>
        <dbReference type="Proteomes" id="UP001055439"/>
    </source>
</evidence>
<dbReference type="AlphaFoldDB" id="A0A9E7HTS7"/>
<dbReference type="Proteomes" id="UP001055439">
    <property type="component" value="Chromosome 8"/>
</dbReference>
<evidence type="ECO:0000313" key="1">
    <source>
        <dbReference type="EMBL" id="URE39451.1"/>
    </source>
</evidence>
<reference evidence="1" key="1">
    <citation type="submission" date="2022-05" db="EMBL/GenBank/DDBJ databases">
        <title>The Musa troglodytarum L. genome provides insights into the mechanism of non-climacteric behaviour and enrichment of carotenoids.</title>
        <authorList>
            <person name="Wang J."/>
        </authorList>
    </citation>
    <scope>NUCLEOTIDE SEQUENCE</scope>
    <source>
        <tissue evidence="1">Leaf</tissue>
    </source>
</reference>
<dbReference type="EMBL" id="CP097510">
    <property type="protein sequence ID" value="URE39451.1"/>
    <property type="molecule type" value="Genomic_DNA"/>
</dbReference>
<protein>
    <submittedName>
        <fullName evidence="1">Uncharacterized protein</fullName>
    </submittedName>
</protein>
<sequence>MAFPCPGGRLPRNLLWIMSDMKIATNKKLRQLQWHMRSALANDRLATTSMAHEVGTWIFSGTPPSHVSLILLWLYYRQQTNSSVE</sequence>
<proteinExistence type="predicted"/>
<accession>A0A9E7HTS7</accession>
<gene>
    <name evidence="1" type="ORF">MUK42_35197</name>
</gene>